<dbReference type="PROSITE" id="PS51257">
    <property type="entry name" value="PROKAR_LIPOPROTEIN"/>
    <property type="match status" value="1"/>
</dbReference>
<proteinExistence type="predicted"/>
<protein>
    <recommendedName>
        <fullName evidence="4">Lipoprotein</fullName>
    </recommendedName>
</protein>
<dbReference type="KEGG" id="ssm:Spirs_1262"/>
<dbReference type="Proteomes" id="UP000002318">
    <property type="component" value="Chromosome"/>
</dbReference>
<accession>E1R2V7</accession>
<feature type="signal peptide" evidence="1">
    <location>
        <begin position="1"/>
        <end position="24"/>
    </location>
</feature>
<evidence type="ECO:0000313" key="2">
    <source>
        <dbReference type="EMBL" id="ADK80389.1"/>
    </source>
</evidence>
<feature type="chain" id="PRO_5003150675" description="Lipoprotein" evidence="1">
    <location>
        <begin position="25"/>
        <end position="403"/>
    </location>
</feature>
<dbReference type="HOGENOM" id="CLU_683164_0_0_12"/>
<evidence type="ECO:0000313" key="3">
    <source>
        <dbReference type="Proteomes" id="UP000002318"/>
    </source>
</evidence>
<keyword evidence="3" id="KW-1185">Reference proteome</keyword>
<gene>
    <name evidence="2" type="ordered locus">Spirs_1262</name>
</gene>
<dbReference type="OrthoDB" id="9816996at2"/>
<evidence type="ECO:0000256" key="1">
    <source>
        <dbReference type="SAM" id="SignalP"/>
    </source>
</evidence>
<name>E1R2V7_SEDSS</name>
<dbReference type="STRING" id="573413.Spirs_1262"/>
<organism evidence="2 3">
    <name type="scientific">Sediminispirochaeta smaragdinae (strain DSM 11293 / JCM 15392 / SEBR 4228)</name>
    <name type="common">Spirochaeta smaragdinae</name>
    <dbReference type="NCBI Taxonomy" id="573413"/>
    <lineage>
        <taxon>Bacteria</taxon>
        <taxon>Pseudomonadati</taxon>
        <taxon>Spirochaetota</taxon>
        <taxon>Spirochaetia</taxon>
        <taxon>Spirochaetales</taxon>
        <taxon>Spirochaetaceae</taxon>
        <taxon>Sediminispirochaeta</taxon>
    </lineage>
</organism>
<sequence>MKNHILKTVAFICMLLLSTGSVFLSCVTAAPEKRRTSDAIAVVNTGKDDEGKIFSGWVYQHISSVMLIDDSDRSRKIELSSEQWRYNQSTSELELHLSIPFDDYIVHMEGEPLHPQQCVLHGIATTMDDLLVILDGRLAIEDYDYRISESGDRVVFRDDIDLRKHDWFIRYATQTGAASMGEWKPDDRDRLAYIEAEHSRRVLDAWYDSQDEFWFFEAGDWPEEPPTIIRRAATKQELEAFKAWPMPVIKFRPDSSNKELSKELGFDASLPDRYSATKCIEEYAKNGKLVRTLCVRYDLASENHEGYGLEIVLSTGDPNSDAEESPEYVIDKAELDIGLRVERTRWWGMRMTSFEGEKPTVVRMTSWSWKDGTVYFSAMADESEEEACQKLISDIITFRKEVQ</sequence>
<dbReference type="AlphaFoldDB" id="E1R2V7"/>
<keyword evidence="1" id="KW-0732">Signal</keyword>
<evidence type="ECO:0008006" key="4">
    <source>
        <dbReference type="Google" id="ProtNLM"/>
    </source>
</evidence>
<dbReference type="RefSeq" id="WP_013253853.1">
    <property type="nucleotide sequence ID" value="NC_014364.1"/>
</dbReference>
<dbReference type="EMBL" id="CP002116">
    <property type="protein sequence ID" value="ADK80389.1"/>
    <property type="molecule type" value="Genomic_DNA"/>
</dbReference>
<reference evidence="2 3" key="1">
    <citation type="journal article" date="2010" name="Stand. Genomic Sci.">
        <title>Complete genome sequence of Spirochaeta smaragdinae type strain (SEBR 4228).</title>
        <authorList>
            <person name="Mavromatis K."/>
            <person name="Yasawong M."/>
            <person name="Chertkov O."/>
            <person name="Lapidus A."/>
            <person name="Lucas S."/>
            <person name="Nolan M."/>
            <person name="Del Rio T.G."/>
            <person name="Tice H."/>
            <person name="Cheng J.F."/>
            <person name="Pitluck S."/>
            <person name="Liolios K."/>
            <person name="Ivanova N."/>
            <person name="Tapia R."/>
            <person name="Han C."/>
            <person name="Bruce D."/>
            <person name="Goodwin L."/>
            <person name="Pati A."/>
            <person name="Chen A."/>
            <person name="Palaniappan K."/>
            <person name="Land M."/>
            <person name="Hauser L."/>
            <person name="Chang Y.J."/>
            <person name="Jeffries C.D."/>
            <person name="Detter J.C."/>
            <person name="Rohde M."/>
            <person name="Brambilla E."/>
            <person name="Spring S."/>
            <person name="Goker M."/>
            <person name="Sikorski J."/>
            <person name="Woyke T."/>
            <person name="Bristow J."/>
            <person name="Eisen J.A."/>
            <person name="Markowitz V."/>
            <person name="Hugenholtz P."/>
            <person name="Klenk H.P."/>
            <person name="Kyrpides N.C."/>
        </authorList>
    </citation>
    <scope>NUCLEOTIDE SEQUENCE [LARGE SCALE GENOMIC DNA]</scope>
    <source>
        <strain evidence="3">DSM 11293 / JCM 15392 / SEBR 4228</strain>
    </source>
</reference>